<name>A0A1S8CE87_9GAMM</name>
<proteinExistence type="predicted"/>
<sequence length="123" mass="13399">MKKCVITLLVGLCCHAAIAAEREGNTFIYQKANGEIRLSAIPGNGQQATFLINTNVGMHVCEVEGIATAIADTPQHTTLEWRNENHCLITLTWGQNRVKVNANEECNSYCGMNTGNSLSGVYQ</sequence>
<protein>
    <recommendedName>
        <fullName evidence="4">Acyl-CoA dehydrogenase</fullName>
    </recommendedName>
</protein>
<feature type="chain" id="PRO_5013363407" description="Acyl-CoA dehydrogenase" evidence="1">
    <location>
        <begin position="20"/>
        <end position="123"/>
    </location>
</feature>
<accession>A0A1S8CE87</accession>
<keyword evidence="1" id="KW-0732">Signal</keyword>
<evidence type="ECO:0000313" key="2">
    <source>
        <dbReference type="EMBL" id="OMQ18778.1"/>
    </source>
</evidence>
<dbReference type="RefSeq" id="WP_076944362.1">
    <property type="nucleotide sequence ID" value="NZ_MOXD01000024.1"/>
</dbReference>
<dbReference type="OrthoDB" id="6487008at2"/>
<dbReference type="EMBL" id="MOXD01000024">
    <property type="protein sequence ID" value="OMQ18778.1"/>
    <property type="molecule type" value="Genomic_DNA"/>
</dbReference>
<dbReference type="STRING" id="2034155.BMI79_21785"/>
<comment type="caution">
    <text evidence="2">The sequence shown here is derived from an EMBL/GenBank/DDBJ whole genome shotgun (WGS) entry which is preliminary data.</text>
</comment>
<dbReference type="AlphaFoldDB" id="A0A1S8CE87"/>
<gene>
    <name evidence="2" type="ORF">BMI79_21785</name>
</gene>
<reference evidence="2 3" key="1">
    <citation type="submission" date="2016-11" db="EMBL/GenBank/DDBJ databases">
        <title>Rahnella oryzae sp. nov., isolated from rice root.</title>
        <authorList>
            <person name="Zhang X.-X."/>
            <person name="Zhang J."/>
        </authorList>
    </citation>
    <scope>NUCLEOTIDE SEQUENCE [LARGE SCALE GENOMIC DNA]</scope>
    <source>
        <strain evidence="2 3">J11-6</strain>
    </source>
</reference>
<dbReference type="Proteomes" id="UP000216021">
    <property type="component" value="Unassembled WGS sequence"/>
</dbReference>
<organism evidence="2 3">
    <name type="scientific">Serratia oryzae</name>
    <dbReference type="NCBI Taxonomy" id="2034155"/>
    <lineage>
        <taxon>Bacteria</taxon>
        <taxon>Pseudomonadati</taxon>
        <taxon>Pseudomonadota</taxon>
        <taxon>Gammaproteobacteria</taxon>
        <taxon>Enterobacterales</taxon>
        <taxon>Yersiniaceae</taxon>
        <taxon>Serratia</taxon>
    </lineage>
</organism>
<evidence type="ECO:0000313" key="3">
    <source>
        <dbReference type="Proteomes" id="UP000216021"/>
    </source>
</evidence>
<evidence type="ECO:0000256" key="1">
    <source>
        <dbReference type="SAM" id="SignalP"/>
    </source>
</evidence>
<evidence type="ECO:0008006" key="4">
    <source>
        <dbReference type="Google" id="ProtNLM"/>
    </source>
</evidence>
<feature type="signal peptide" evidence="1">
    <location>
        <begin position="1"/>
        <end position="19"/>
    </location>
</feature>
<keyword evidence="3" id="KW-1185">Reference proteome</keyword>